<dbReference type="RefSeq" id="YP_010800724.1">
    <property type="nucleotide sequence ID" value="NC_076905.1"/>
</dbReference>
<dbReference type="GeneID" id="80539370"/>
<dbReference type="Proteomes" id="UP000829694">
    <property type="component" value="Segment"/>
</dbReference>
<evidence type="ECO:0000313" key="3">
    <source>
        <dbReference type="Proteomes" id="UP000829694"/>
    </source>
</evidence>
<feature type="region of interest" description="Disordered" evidence="1">
    <location>
        <begin position="1"/>
        <end position="29"/>
    </location>
</feature>
<evidence type="ECO:0000313" key="2">
    <source>
        <dbReference type="EMBL" id="QOD39969.1"/>
    </source>
</evidence>
<sequence>MEAEYNNDLIMATNESEYENSSDEEEDGGYKKKVAPCAYEYYNSNVSPINLSTATPTYTQLTKYVPKNNEADKYKHDVPKNNEADKYKHDAVKFVNKDNTHNSSNEIYQHSLSLHGMQVDEECGNNLFNKDVVLEEYKWLNRFKTTTTHMFVCHSSVEYVKNERFPGEVYMKNYHAHYGNAFELFIKDCKFYITSNLLRIMNVDVSWYPKESVVKHVDLYDVARLLCMPMMDGGTLKQHIMEAMIHTLFIGVAPRDVCKTRERIQTVESKIKCDMIDKKYSWKSEDRKTRCVLETSVTPPTVIAHTNSLLNMFQMLYHNFQRPEFDYNDTLVHSNYWNDFYHQIGKLKKVTTSYIDCVSNVKLIMRDLATIMYKNKNYTFLQQLNNMDGNEADVNEFLNLCQHYPEGDVVFNMRLKDTNTQRYRLNCFKMGSVFVWINSFVYSRTESFDLESMLARHNWGTHYVISFKYAYNAMINKLHTEVAKLTMRYILSRRQLECLENDLKCDPPKFTFVKREFGCNK</sequence>
<feature type="compositionally biased region" description="Acidic residues" evidence="1">
    <location>
        <begin position="16"/>
        <end position="27"/>
    </location>
</feature>
<proteinExistence type="predicted"/>
<dbReference type="KEGG" id="vg:80539370"/>
<keyword evidence="3" id="KW-1185">Reference proteome</keyword>
<name>A0AAE7SXK1_9BBAC</name>
<evidence type="ECO:0000256" key="1">
    <source>
        <dbReference type="SAM" id="MobiDB-lite"/>
    </source>
</evidence>
<accession>A0AAE7SXK1</accession>
<protein>
    <submittedName>
        <fullName evidence="2">Ie-1</fullName>
    </submittedName>
</protein>
<reference evidence="2" key="1">
    <citation type="journal article" date="2020" name="Viruses">
        <title>Genome Analysis of a Novel Clade b Betabaculovirus Isolated from the Legume Pest Matsumuraeses phaseoli (Lepidoptera: Tortricidae).</title>
        <authorList>
            <person name="Shu R."/>
            <person name="Meng Q."/>
            <person name="Miao L."/>
            <person name="Liang H."/>
            <person name="Chen J."/>
            <person name="Xu Y."/>
            <person name="Cheng L."/>
            <person name="Jin W."/>
            <person name="Qin Q."/>
            <person name="Zhang H."/>
        </authorList>
    </citation>
    <scope>NUCLEOTIDE SEQUENCE</scope>
    <source>
        <strain evidence="2">IOZ01</strain>
    </source>
</reference>
<dbReference type="EMBL" id="MT844067">
    <property type="protein sequence ID" value="QOD39969.1"/>
    <property type="molecule type" value="Genomic_DNA"/>
</dbReference>
<organism evidence="2 3">
    <name type="scientific">Matsumuraeses phaseoli granulovirus</name>
    <dbReference type="NCBI Taxonomy" id="2760664"/>
    <lineage>
        <taxon>Viruses</taxon>
        <taxon>Viruses incertae sedis</taxon>
        <taxon>Naldaviricetes</taxon>
        <taxon>Lefavirales</taxon>
        <taxon>Baculoviridae</taxon>
        <taxon>Betabaculovirus</taxon>
        <taxon>Betabaculovirus maphaseoli</taxon>
    </lineage>
</organism>
<gene>
    <name evidence="2" type="primary">ie-1</name>
    <name evidence="2" type="ORF">H4Q86_006</name>
</gene>